<accession>A0AAD9Y324</accession>
<dbReference type="PANTHER" id="PTHR24096">
    <property type="entry name" value="LONG-CHAIN-FATTY-ACID--COA LIGASE"/>
    <property type="match status" value="1"/>
</dbReference>
<keyword evidence="6" id="KW-1185">Reference proteome</keyword>
<proteinExistence type="inferred from homology"/>
<comment type="similarity">
    <text evidence="1">Belongs to the ATP-dependent AMP-binding enzyme family.</text>
</comment>
<evidence type="ECO:0000313" key="6">
    <source>
        <dbReference type="Proteomes" id="UP001281614"/>
    </source>
</evidence>
<dbReference type="AlphaFoldDB" id="A0AAD9Y324"/>
<name>A0AAD9Y324_COLKA</name>
<evidence type="ECO:0000259" key="4">
    <source>
        <dbReference type="Pfam" id="PF13193"/>
    </source>
</evidence>
<dbReference type="GO" id="GO:0016405">
    <property type="term" value="F:CoA-ligase activity"/>
    <property type="evidence" value="ECO:0007669"/>
    <property type="project" value="TreeGrafter"/>
</dbReference>
<reference evidence="5" key="1">
    <citation type="submission" date="2023-02" db="EMBL/GenBank/DDBJ databases">
        <title>Colletotrichum kahawae CIFC_Que2 genome sequencing and assembly.</title>
        <authorList>
            <person name="Baroncelli R."/>
        </authorList>
    </citation>
    <scope>NUCLEOTIDE SEQUENCE</scope>
    <source>
        <strain evidence="5">CIFC_Que2</strain>
    </source>
</reference>
<dbReference type="Gene3D" id="3.40.50.12780">
    <property type="entry name" value="N-terminal domain of ligase-like"/>
    <property type="match status" value="1"/>
</dbReference>
<gene>
    <name evidence="5" type="ORF">CKAH01_01968</name>
</gene>
<protein>
    <submittedName>
        <fullName evidence="5">4-coumarate- ligase</fullName>
    </submittedName>
</protein>
<dbReference type="GO" id="GO:0019748">
    <property type="term" value="P:secondary metabolic process"/>
    <property type="evidence" value="ECO:0007669"/>
    <property type="project" value="TreeGrafter"/>
</dbReference>
<feature type="domain" description="AMP-binding enzyme C-terminal" evidence="4">
    <location>
        <begin position="467"/>
        <end position="548"/>
    </location>
</feature>
<dbReference type="Pfam" id="PF13193">
    <property type="entry name" value="AMP-binding_C"/>
    <property type="match status" value="1"/>
</dbReference>
<dbReference type="InterPro" id="IPR000873">
    <property type="entry name" value="AMP-dep_synth/lig_dom"/>
</dbReference>
<dbReference type="InterPro" id="IPR045851">
    <property type="entry name" value="AMP-bd_C_sf"/>
</dbReference>
<dbReference type="SUPFAM" id="SSF56801">
    <property type="entry name" value="Acetyl-CoA synthetase-like"/>
    <property type="match status" value="1"/>
</dbReference>
<evidence type="ECO:0000256" key="1">
    <source>
        <dbReference type="ARBA" id="ARBA00006432"/>
    </source>
</evidence>
<comment type="caution">
    <text evidence="5">The sequence shown here is derived from an EMBL/GenBank/DDBJ whole genome shotgun (WGS) entry which is preliminary data.</text>
</comment>
<keyword evidence="2 5" id="KW-0436">Ligase</keyword>
<sequence>MIYGNQETGAVPSLDLLTFLFDSEYCLAKEDTPLHAEAEEPTTFINKSEARLLTKKIAHFLRVEYGIGKDGQGKDIVASICSGQSRLPCFFFGVVASGGVYSAVSSAITSNIDSFKNVLADPDTKVLLCSADTKDLALKSGMSPSNILVLESYPEMQLKSADGKIQCNLTATEPENLLNWKTATDAEKLRKTPVCLIYSSGATGVPKGVLISHANMVAEAILPSSINRRVWSGWAETGKLVGEPPLSNGYRTLAHLPPAHISGIQGYFVTPFLGGGIVYWVPSGPFDMMKFLGYNKSLKITTFFTAPPIYDGIAKLHQYRPALVDGTFRSLRVAYSGGAALIPQSLLAARADQVLGDAEQGKPVLISQTWGAMETTGAVTHMPPDRAGWDTLGSVGVLLPGTMMRLVDDKGRDVEPVGEALLKGPTVMLGYYKNPMADDAAFTEDEWFRTGDSDVIKNGASRMFPSELETVLREHAAVSDVAVIGMPGGDQGSVPRAFVVLSPHLTSQGTASDVIEQQLVGYVYQKTGKDLAGGVQFVESVPRAPVGKVLRRELEKMAK</sequence>
<evidence type="ECO:0000259" key="3">
    <source>
        <dbReference type="Pfam" id="PF00501"/>
    </source>
</evidence>
<dbReference type="Gene3D" id="3.30.300.30">
    <property type="match status" value="1"/>
</dbReference>
<dbReference type="InterPro" id="IPR042099">
    <property type="entry name" value="ANL_N_sf"/>
</dbReference>
<dbReference type="Pfam" id="PF00501">
    <property type="entry name" value="AMP-binding"/>
    <property type="match status" value="1"/>
</dbReference>
<dbReference type="PANTHER" id="PTHR24096:SF149">
    <property type="entry name" value="AMP-BINDING DOMAIN-CONTAINING PROTEIN-RELATED"/>
    <property type="match status" value="1"/>
</dbReference>
<evidence type="ECO:0000313" key="5">
    <source>
        <dbReference type="EMBL" id="KAK2735587.1"/>
    </source>
</evidence>
<dbReference type="InterPro" id="IPR025110">
    <property type="entry name" value="AMP-bd_C"/>
</dbReference>
<dbReference type="EMBL" id="VYYT01000444">
    <property type="protein sequence ID" value="KAK2735587.1"/>
    <property type="molecule type" value="Genomic_DNA"/>
</dbReference>
<dbReference type="Proteomes" id="UP001281614">
    <property type="component" value="Unassembled WGS sequence"/>
</dbReference>
<organism evidence="5 6">
    <name type="scientific">Colletotrichum kahawae</name>
    <name type="common">Coffee berry disease fungus</name>
    <dbReference type="NCBI Taxonomy" id="34407"/>
    <lineage>
        <taxon>Eukaryota</taxon>
        <taxon>Fungi</taxon>
        <taxon>Dikarya</taxon>
        <taxon>Ascomycota</taxon>
        <taxon>Pezizomycotina</taxon>
        <taxon>Sordariomycetes</taxon>
        <taxon>Hypocreomycetidae</taxon>
        <taxon>Glomerellales</taxon>
        <taxon>Glomerellaceae</taxon>
        <taxon>Colletotrichum</taxon>
        <taxon>Colletotrichum gloeosporioides species complex</taxon>
    </lineage>
</organism>
<feature type="domain" description="AMP-dependent synthetase/ligase" evidence="3">
    <location>
        <begin position="49"/>
        <end position="432"/>
    </location>
</feature>
<evidence type="ECO:0000256" key="2">
    <source>
        <dbReference type="ARBA" id="ARBA00022598"/>
    </source>
</evidence>